<accession>A0AC35UB86</accession>
<protein>
    <submittedName>
        <fullName evidence="2">Bromo domain-containing protein</fullName>
    </submittedName>
</protein>
<evidence type="ECO:0000313" key="1">
    <source>
        <dbReference type="Proteomes" id="UP000095286"/>
    </source>
</evidence>
<sequence length="192" mass="22691">MEVRFKQRFLDMLGSIQMMKLILVKVSGHKWISSLKWKTMFLRRWKMVKDVCNAMNFQGSQSLILHTRMTLPRQLVAKIATNSQDWGEKEMDVVLNRAKGAIMMMRSDEVEIFNDPVDFNLYPDYLDVVPYPIDLSLIVKRIEHKFYRRLVALEQGIKQIAINSELYNGILMLLRLLKLWLKLYSFTSVLMK</sequence>
<dbReference type="WBParaSite" id="RSKR_0000985000.1">
    <property type="protein sequence ID" value="RSKR_0000985000.1"/>
    <property type="gene ID" value="RSKR_0000985000"/>
</dbReference>
<dbReference type="Proteomes" id="UP000095286">
    <property type="component" value="Unplaced"/>
</dbReference>
<proteinExistence type="predicted"/>
<name>A0AC35UB86_9BILA</name>
<reference evidence="2" key="1">
    <citation type="submission" date="2016-11" db="UniProtKB">
        <authorList>
            <consortium name="WormBaseParasite"/>
        </authorList>
    </citation>
    <scope>IDENTIFICATION</scope>
    <source>
        <strain evidence="2">KR3021</strain>
    </source>
</reference>
<organism evidence="1 2">
    <name type="scientific">Rhabditophanes sp. KR3021</name>
    <dbReference type="NCBI Taxonomy" id="114890"/>
    <lineage>
        <taxon>Eukaryota</taxon>
        <taxon>Metazoa</taxon>
        <taxon>Ecdysozoa</taxon>
        <taxon>Nematoda</taxon>
        <taxon>Chromadorea</taxon>
        <taxon>Rhabditida</taxon>
        <taxon>Tylenchina</taxon>
        <taxon>Panagrolaimomorpha</taxon>
        <taxon>Strongyloidoidea</taxon>
        <taxon>Alloionematidae</taxon>
        <taxon>Rhabditophanes</taxon>
    </lineage>
</organism>
<evidence type="ECO:0000313" key="2">
    <source>
        <dbReference type="WBParaSite" id="RSKR_0000985000.1"/>
    </source>
</evidence>